<dbReference type="PANTHER" id="PTHR12147:SF26">
    <property type="entry name" value="PEPTIDASE M28 DOMAIN-CONTAINING PROTEIN"/>
    <property type="match status" value="1"/>
</dbReference>
<protein>
    <submittedName>
        <fullName evidence="3">M20/M25/M40 family peptidase</fullName>
    </submittedName>
</protein>
<dbReference type="PATRIC" id="fig|1280949.3.peg.2706"/>
<dbReference type="PANTHER" id="PTHR12147">
    <property type="entry name" value="METALLOPEPTIDASE M28 FAMILY MEMBER"/>
    <property type="match status" value="1"/>
</dbReference>
<keyword evidence="4" id="KW-1185">Reference proteome</keyword>
<feature type="domain" description="Peptidase M28" evidence="2">
    <location>
        <begin position="115"/>
        <end position="314"/>
    </location>
</feature>
<dbReference type="OrthoDB" id="1521787at2"/>
<name>A0A069E1I0_9PROT</name>
<dbReference type="RefSeq" id="WP_051596302.1">
    <property type="nucleotide sequence ID" value="NZ_ARYH01000002.1"/>
</dbReference>
<comment type="caution">
    <text evidence="3">The sequence shown here is derived from an EMBL/GenBank/DDBJ whole genome shotgun (WGS) entry which is preliminary data.</text>
</comment>
<keyword evidence="1" id="KW-0812">Transmembrane</keyword>
<evidence type="ECO:0000313" key="4">
    <source>
        <dbReference type="Proteomes" id="UP000027446"/>
    </source>
</evidence>
<sequence length="338" mass="37016">MKKQIWTVAAGLMAFLVLGLFWYLNTPQAPVEESIPLPQGEYVEPGELLHLTEVLSNDALQGRAIGTPGNEAARGFLRKRFETLRLKKIGDSYEHPFTVLPEAGDEDAKPVQGTNLIGVIEGKTPGEGKMLAITAHFDHLGIIDGEIYNGADDNASGSAALIAVATWFTHHQPEHDILFALFDGEEEGALGARNLVRSGEVDMERVALALNFDMVSRSDVNELYVSGTYHYPGLVPFVEELSAKAPVNLLMGHDRPEQGDDDWTMLSDQAAFFEASIPFLYFGVEDYPDYHKPTDDYDKIPVEFFVHSADTLVMAAIAADQQLDALNLDSSPPPGANE</sequence>
<dbReference type="eggNOG" id="COG2234">
    <property type="taxonomic scope" value="Bacteria"/>
</dbReference>
<dbReference type="EMBL" id="ARYH01000002">
    <property type="protein sequence ID" value="KCZ83581.1"/>
    <property type="molecule type" value="Genomic_DNA"/>
</dbReference>
<dbReference type="InterPro" id="IPR045175">
    <property type="entry name" value="M28_fam"/>
</dbReference>
<dbReference type="SUPFAM" id="SSF53187">
    <property type="entry name" value="Zn-dependent exopeptidases"/>
    <property type="match status" value="1"/>
</dbReference>
<dbReference type="GO" id="GO:0006508">
    <property type="term" value="P:proteolysis"/>
    <property type="evidence" value="ECO:0007669"/>
    <property type="project" value="InterPro"/>
</dbReference>
<evidence type="ECO:0000256" key="1">
    <source>
        <dbReference type="SAM" id="Phobius"/>
    </source>
</evidence>
<gene>
    <name evidence="3" type="ORF">HAD_13304</name>
</gene>
<evidence type="ECO:0000313" key="3">
    <source>
        <dbReference type="EMBL" id="KCZ83581.1"/>
    </source>
</evidence>
<dbReference type="InterPro" id="IPR007484">
    <property type="entry name" value="Peptidase_M28"/>
</dbReference>
<proteinExistence type="predicted"/>
<dbReference type="STRING" id="1280949.HAD_13304"/>
<evidence type="ECO:0000259" key="2">
    <source>
        <dbReference type="Pfam" id="PF04389"/>
    </source>
</evidence>
<dbReference type="Gene3D" id="3.40.630.10">
    <property type="entry name" value="Zn peptidases"/>
    <property type="match status" value="1"/>
</dbReference>
<reference evidence="3 4" key="1">
    <citation type="journal article" date="2014" name="Antonie Van Leeuwenhoek">
        <title>Hyphomonas beringensis sp. nov. and Hyphomonas chukchiensis sp. nov., isolated from surface seawater of the Bering Sea and Chukchi Sea.</title>
        <authorList>
            <person name="Li C."/>
            <person name="Lai Q."/>
            <person name="Li G."/>
            <person name="Dong C."/>
            <person name="Wang J."/>
            <person name="Liao Y."/>
            <person name="Shao Z."/>
        </authorList>
    </citation>
    <scope>NUCLEOTIDE SEQUENCE [LARGE SCALE GENOMIC DNA]</scope>
    <source>
        <strain evidence="3 4">MHS-3</strain>
    </source>
</reference>
<organism evidence="3 4">
    <name type="scientific">Hyphomonas adhaerens MHS-3</name>
    <dbReference type="NCBI Taxonomy" id="1280949"/>
    <lineage>
        <taxon>Bacteria</taxon>
        <taxon>Pseudomonadati</taxon>
        <taxon>Pseudomonadota</taxon>
        <taxon>Alphaproteobacteria</taxon>
        <taxon>Hyphomonadales</taxon>
        <taxon>Hyphomonadaceae</taxon>
        <taxon>Hyphomonas</taxon>
    </lineage>
</organism>
<keyword evidence="1" id="KW-1133">Transmembrane helix</keyword>
<dbReference type="Pfam" id="PF04389">
    <property type="entry name" value="Peptidase_M28"/>
    <property type="match status" value="1"/>
</dbReference>
<dbReference type="GO" id="GO:0008235">
    <property type="term" value="F:metalloexopeptidase activity"/>
    <property type="evidence" value="ECO:0007669"/>
    <property type="project" value="InterPro"/>
</dbReference>
<dbReference type="AlphaFoldDB" id="A0A069E1I0"/>
<keyword evidence="1" id="KW-0472">Membrane</keyword>
<dbReference type="Proteomes" id="UP000027446">
    <property type="component" value="Unassembled WGS sequence"/>
</dbReference>
<accession>A0A069E1I0</accession>
<feature type="transmembrane region" description="Helical" evidence="1">
    <location>
        <begin position="5"/>
        <end position="24"/>
    </location>
</feature>